<sequence>MATSRLLLSHRRFTRSPPHAPPFYNLLHATLPPPEPSESSYFGTRRRFSFLPLPVLVDDDTLTDSVPIPAEIVNFCDGEIGSGEESILPVQTLISVLEAYHSLSGFPW</sequence>
<protein>
    <submittedName>
        <fullName evidence="1">Uncharacterized protein</fullName>
    </submittedName>
</protein>
<organism evidence="1 2">
    <name type="scientific">Pistacia atlantica</name>
    <dbReference type="NCBI Taxonomy" id="434234"/>
    <lineage>
        <taxon>Eukaryota</taxon>
        <taxon>Viridiplantae</taxon>
        <taxon>Streptophyta</taxon>
        <taxon>Embryophyta</taxon>
        <taxon>Tracheophyta</taxon>
        <taxon>Spermatophyta</taxon>
        <taxon>Magnoliopsida</taxon>
        <taxon>eudicotyledons</taxon>
        <taxon>Gunneridae</taxon>
        <taxon>Pentapetalae</taxon>
        <taxon>rosids</taxon>
        <taxon>malvids</taxon>
        <taxon>Sapindales</taxon>
        <taxon>Anacardiaceae</taxon>
        <taxon>Pistacia</taxon>
    </lineage>
</organism>
<dbReference type="EMBL" id="CM047909">
    <property type="protein sequence ID" value="KAJ0079029.1"/>
    <property type="molecule type" value="Genomic_DNA"/>
</dbReference>
<proteinExistence type="predicted"/>
<name>A0ACC0ZVL6_9ROSI</name>
<comment type="caution">
    <text evidence="1">The sequence shown here is derived from an EMBL/GenBank/DDBJ whole genome shotgun (WGS) entry which is preliminary data.</text>
</comment>
<evidence type="ECO:0000313" key="1">
    <source>
        <dbReference type="EMBL" id="KAJ0079029.1"/>
    </source>
</evidence>
<keyword evidence="2" id="KW-1185">Reference proteome</keyword>
<gene>
    <name evidence="1" type="ORF">Patl1_24089</name>
</gene>
<dbReference type="Proteomes" id="UP001164250">
    <property type="component" value="Chromosome 13"/>
</dbReference>
<evidence type="ECO:0000313" key="2">
    <source>
        <dbReference type="Proteomes" id="UP001164250"/>
    </source>
</evidence>
<reference evidence="2" key="1">
    <citation type="journal article" date="2023" name="G3 (Bethesda)">
        <title>Genome assembly and association tests identify interacting loci associated with vigor, precocity, and sex in interspecific pistachio rootstocks.</title>
        <authorList>
            <person name="Palmer W."/>
            <person name="Jacygrad E."/>
            <person name="Sagayaradj S."/>
            <person name="Cavanaugh K."/>
            <person name="Han R."/>
            <person name="Bertier L."/>
            <person name="Beede B."/>
            <person name="Kafkas S."/>
            <person name="Golino D."/>
            <person name="Preece J."/>
            <person name="Michelmore R."/>
        </authorList>
    </citation>
    <scope>NUCLEOTIDE SEQUENCE [LARGE SCALE GENOMIC DNA]</scope>
</reference>
<accession>A0ACC0ZVL6</accession>